<sequence>MLRPCQRAKRGNKGRREQTKDDKEYFRDHKTSPLSEIEVADTRKPIMRATDGTATEAKQNSGDVIGWKPEQLLTAEETGDLLWRFGRELLITSESEPEERKELCVHKAK</sequence>
<feature type="region of interest" description="Disordered" evidence="1">
    <location>
        <begin position="1"/>
        <end position="27"/>
    </location>
</feature>
<proteinExistence type="predicted"/>
<dbReference type="PANTHER" id="PTHR35985">
    <property type="entry name" value="OS07G0675200 PROTEIN"/>
    <property type="match status" value="1"/>
</dbReference>
<comment type="caution">
    <text evidence="2">The sequence shown here is derived from an EMBL/GenBank/DDBJ whole genome shotgun (WGS) entry which is preliminary data.</text>
</comment>
<dbReference type="EMBL" id="JBBPBM010000304">
    <property type="protein sequence ID" value="KAK8497550.1"/>
    <property type="molecule type" value="Genomic_DNA"/>
</dbReference>
<evidence type="ECO:0000256" key="1">
    <source>
        <dbReference type="SAM" id="MobiDB-lite"/>
    </source>
</evidence>
<gene>
    <name evidence="2" type="ORF">V6N12_037423</name>
</gene>
<reference evidence="2 3" key="1">
    <citation type="journal article" date="2024" name="G3 (Bethesda)">
        <title>Genome assembly of Hibiscus sabdariffa L. provides insights into metabolisms of medicinal natural products.</title>
        <authorList>
            <person name="Kim T."/>
        </authorList>
    </citation>
    <scope>NUCLEOTIDE SEQUENCE [LARGE SCALE GENOMIC DNA]</scope>
    <source>
        <strain evidence="2">TK-2024</strain>
        <tissue evidence="2">Old leaves</tissue>
    </source>
</reference>
<dbReference type="PANTHER" id="PTHR35985:SF1">
    <property type="entry name" value="OS07G0675200 PROTEIN"/>
    <property type="match status" value="1"/>
</dbReference>
<evidence type="ECO:0000313" key="2">
    <source>
        <dbReference type="EMBL" id="KAK8497550.1"/>
    </source>
</evidence>
<organism evidence="2 3">
    <name type="scientific">Hibiscus sabdariffa</name>
    <name type="common">roselle</name>
    <dbReference type="NCBI Taxonomy" id="183260"/>
    <lineage>
        <taxon>Eukaryota</taxon>
        <taxon>Viridiplantae</taxon>
        <taxon>Streptophyta</taxon>
        <taxon>Embryophyta</taxon>
        <taxon>Tracheophyta</taxon>
        <taxon>Spermatophyta</taxon>
        <taxon>Magnoliopsida</taxon>
        <taxon>eudicotyledons</taxon>
        <taxon>Gunneridae</taxon>
        <taxon>Pentapetalae</taxon>
        <taxon>rosids</taxon>
        <taxon>malvids</taxon>
        <taxon>Malvales</taxon>
        <taxon>Malvaceae</taxon>
        <taxon>Malvoideae</taxon>
        <taxon>Hibiscus</taxon>
    </lineage>
</organism>
<keyword evidence="3" id="KW-1185">Reference proteome</keyword>
<protein>
    <submittedName>
        <fullName evidence="2">Uncharacterized protein</fullName>
    </submittedName>
</protein>
<dbReference type="Proteomes" id="UP001472677">
    <property type="component" value="Unassembled WGS sequence"/>
</dbReference>
<accession>A0ABR2ATW8</accession>
<evidence type="ECO:0000313" key="3">
    <source>
        <dbReference type="Proteomes" id="UP001472677"/>
    </source>
</evidence>
<feature type="compositionally biased region" description="Basic and acidic residues" evidence="1">
    <location>
        <begin position="14"/>
        <end position="27"/>
    </location>
</feature>
<feature type="compositionally biased region" description="Basic residues" evidence="1">
    <location>
        <begin position="1"/>
        <end position="13"/>
    </location>
</feature>
<name>A0ABR2ATW8_9ROSI</name>